<evidence type="ECO:0000256" key="1">
    <source>
        <dbReference type="SAM" id="MobiDB-lite"/>
    </source>
</evidence>
<gene>
    <name evidence="3" type="ORF">MGAL_10B077159</name>
</gene>
<feature type="region of interest" description="Disordered" evidence="1">
    <location>
        <begin position="1"/>
        <end position="20"/>
    </location>
</feature>
<feature type="non-terminal residue" evidence="3">
    <location>
        <position position="135"/>
    </location>
</feature>
<protein>
    <submittedName>
        <fullName evidence="3">5-oxoprolinase (ATP-hydrolysing)</fullName>
        <ecNumber evidence="3">3.5.2.9</ecNumber>
    </submittedName>
</protein>
<evidence type="ECO:0000313" key="3">
    <source>
        <dbReference type="EMBL" id="VDI42028.1"/>
    </source>
</evidence>
<dbReference type="Proteomes" id="UP000596742">
    <property type="component" value="Unassembled WGS sequence"/>
</dbReference>
<name>A0A8B6EYH9_MYTGA</name>
<dbReference type="InterPro" id="IPR003692">
    <property type="entry name" value="Hydantoinase_B"/>
</dbReference>
<feature type="domain" description="Hydantoinase B/oxoprolinase" evidence="2">
    <location>
        <begin position="14"/>
        <end position="131"/>
    </location>
</feature>
<evidence type="ECO:0000259" key="2">
    <source>
        <dbReference type="Pfam" id="PF02538"/>
    </source>
</evidence>
<dbReference type="Pfam" id="PF02538">
    <property type="entry name" value="Hydantoinase_B"/>
    <property type="match status" value="1"/>
</dbReference>
<dbReference type="EC" id="3.5.2.9" evidence="3"/>
<dbReference type="AlphaFoldDB" id="A0A8B6EYH9"/>
<organism evidence="3 4">
    <name type="scientific">Mytilus galloprovincialis</name>
    <name type="common">Mediterranean mussel</name>
    <dbReference type="NCBI Taxonomy" id="29158"/>
    <lineage>
        <taxon>Eukaryota</taxon>
        <taxon>Metazoa</taxon>
        <taxon>Spiralia</taxon>
        <taxon>Lophotrochozoa</taxon>
        <taxon>Mollusca</taxon>
        <taxon>Bivalvia</taxon>
        <taxon>Autobranchia</taxon>
        <taxon>Pteriomorphia</taxon>
        <taxon>Mytilida</taxon>
        <taxon>Mytiloidea</taxon>
        <taxon>Mytilidae</taxon>
        <taxon>Mytilinae</taxon>
        <taxon>Mytilus</taxon>
    </lineage>
</organism>
<keyword evidence="4" id="KW-1185">Reference proteome</keyword>
<dbReference type="GO" id="GO:0017168">
    <property type="term" value="F:5-oxoprolinase (ATP-hydrolyzing) activity"/>
    <property type="evidence" value="ECO:0007669"/>
    <property type="project" value="UniProtKB-EC"/>
</dbReference>
<dbReference type="PANTHER" id="PTHR11365:SF2">
    <property type="entry name" value="5-OXOPROLINASE"/>
    <property type="match status" value="1"/>
</dbReference>
<dbReference type="InterPro" id="IPR045079">
    <property type="entry name" value="Oxoprolinase-like"/>
</dbReference>
<evidence type="ECO:0000313" key="4">
    <source>
        <dbReference type="Proteomes" id="UP000596742"/>
    </source>
</evidence>
<reference evidence="3" key="1">
    <citation type="submission" date="2018-11" db="EMBL/GenBank/DDBJ databases">
        <authorList>
            <person name="Alioto T."/>
            <person name="Alioto T."/>
        </authorList>
    </citation>
    <scope>NUCLEOTIDE SEQUENCE</scope>
</reference>
<accession>A0A8B6EYH9</accession>
<dbReference type="EMBL" id="UYJE01005962">
    <property type="protein sequence ID" value="VDI42028.1"/>
    <property type="molecule type" value="Genomic_DNA"/>
</dbReference>
<dbReference type="OrthoDB" id="3643at2759"/>
<comment type="caution">
    <text evidence="3">The sequence shown here is derived from an EMBL/GenBank/DDBJ whole genome shotgun (WGS) entry which is preliminary data.</text>
</comment>
<dbReference type="GO" id="GO:0006749">
    <property type="term" value="P:glutathione metabolic process"/>
    <property type="evidence" value="ECO:0007669"/>
    <property type="project" value="TreeGrafter"/>
</dbReference>
<dbReference type="PANTHER" id="PTHR11365">
    <property type="entry name" value="5-OXOPROLINASE RELATED"/>
    <property type="match status" value="1"/>
</dbReference>
<dbReference type="GO" id="GO:0005829">
    <property type="term" value="C:cytosol"/>
    <property type="evidence" value="ECO:0007669"/>
    <property type="project" value="TreeGrafter"/>
</dbReference>
<keyword evidence="3" id="KW-0378">Hydrolase</keyword>
<sequence>MLREIAKNTRSKTGSSSLMAEDSMDDGAKIAIRVDIDEEKGTAVVDFTGSSYEVHGNCNAPRAVTLSALIYCLRCMVGHDVPLNQGCLKPVTTIIPKGSILDPSENAAVVGGNVLTSQRIVDVIFKAFGTCSASQ</sequence>
<proteinExistence type="predicted"/>